<feature type="region of interest" description="Disordered" evidence="1">
    <location>
        <begin position="361"/>
        <end position="390"/>
    </location>
</feature>
<dbReference type="PATRIC" id="fig|1115803.3.peg.336"/>
<dbReference type="PANTHER" id="PTHR21180:SF32">
    <property type="entry name" value="ENDONUCLEASE_EXONUCLEASE_PHOSPHATASE FAMILY DOMAIN-CONTAINING PROTEIN 1"/>
    <property type="match status" value="1"/>
</dbReference>
<dbReference type="eggNOG" id="COG1555">
    <property type="taxonomic scope" value="Bacteria"/>
</dbReference>
<proteinExistence type="predicted"/>
<dbReference type="NCBIfam" id="TIGR00426">
    <property type="entry name" value="competence protein ComEA helix-hairpin-helix repeat region"/>
    <property type="match status" value="1"/>
</dbReference>
<dbReference type="InterPro" id="IPR010994">
    <property type="entry name" value="RuvA_2-like"/>
</dbReference>
<dbReference type="SMART" id="SM00278">
    <property type="entry name" value="HhH1"/>
    <property type="match status" value="2"/>
</dbReference>
<dbReference type="GO" id="GO:0006281">
    <property type="term" value="P:DNA repair"/>
    <property type="evidence" value="ECO:0007669"/>
    <property type="project" value="InterPro"/>
</dbReference>
<feature type="compositionally biased region" description="Low complexity" evidence="1">
    <location>
        <begin position="366"/>
        <end position="389"/>
    </location>
</feature>
<dbReference type="Proteomes" id="UP000007814">
    <property type="component" value="Unassembled WGS sequence"/>
</dbReference>
<evidence type="ECO:0000313" key="4">
    <source>
        <dbReference type="Proteomes" id="UP000007814"/>
    </source>
</evidence>
<dbReference type="Gene3D" id="1.10.150.320">
    <property type="entry name" value="Photosystem II 12 kDa extrinsic protein"/>
    <property type="match status" value="1"/>
</dbReference>
<sequence length="450" mass="44856">SCQLFVVDDLGRLARSGRIDRTTARLDGVLGIRPVLALTRDGIRALETVRGAARARRHLIAQAVRAAGGTALSGPRRPAEPVRLAIQGDDTGMLAQLETGLREAMEEAGAIVTEVLTLPVDEATSTHVGPGPSASPSPPTSGPTDPGPTAQSGCHRRPVASALHRADGATVRGPAPALSVEGMGVRRSTGNRSLDDLVRLACSTDPEEPVRRPRRLAIAPRAAVVAGSVLLVLAVVLALRAVLTSTAAGGESAPAAAGTTAAARPSAAVSTAGPRAGTATAPGGPAPGGPSAGAGSVVVHVTGAVIRPGVVTLGEGSRVNDAIGAAGGVSPDADTQQLNLARVLTDGEQIRVPRIGEVLPDPVPQPGAAVTPGTGTAPGKPGAGSASGTVNINTASASDLEKLPGIGPALAQRIVEYRDSHGPFASVDALTDVPGIGKAKLEALREQATV</sequence>
<dbReference type="InterPro" id="IPR004509">
    <property type="entry name" value="Competence_ComEA_HhH"/>
</dbReference>
<dbReference type="Pfam" id="PF02645">
    <property type="entry name" value="DegV"/>
    <property type="match status" value="1"/>
</dbReference>
<feature type="region of interest" description="Disordered" evidence="1">
    <location>
        <begin position="123"/>
        <end position="189"/>
    </location>
</feature>
<evidence type="ECO:0000256" key="1">
    <source>
        <dbReference type="SAM" id="MobiDB-lite"/>
    </source>
</evidence>
<feature type="domain" description="Helix-hairpin-helix DNA-binding motif class 1" evidence="2">
    <location>
        <begin position="428"/>
        <end position="447"/>
    </location>
</feature>
<comment type="caution">
    <text evidence="3">The sequence shown here is derived from an EMBL/GenBank/DDBJ whole genome shotgun (WGS) entry which is preliminary data.</text>
</comment>
<dbReference type="InterPro" id="IPR003797">
    <property type="entry name" value="DegV"/>
</dbReference>
<accession>J2ZTL9</accession>
<dbReference type="PANTHER" id="PTHR21180">
    <property type="entry name" value="ENDONUCLEASE/EXONUCLEASE/PHOSPHATASE FAMILY DOMAIN-CONTAINING PROTEIN 1"/>
    <property type="match status" value="1"/>
</dbReference>
<feature type="region of interest" description="Disordered" evidence="1">
    <location>
        <begin position="248"/>
        <end position="292"/>
    </location>
</feature>
<dbReference type="GO" id="GO:0003677">
    <property type="term" value="F:DNA binding"/>
    <property type="evidence" value="ECO:0007669"/>
    <property type="project" value="InterPro"/>
</dbReference>
<dbReference type="Gene3D" id="3.30.1180.10">
    <property type="match status" value="1"/>
</dbReference>
<dbReference type="InterPro" id="IPR019554">
    <property type="entry name" value="Soluble_ligand-bd"/>
</dbReference>
<dbReference type="PROSITE" id="PS51482">
    <property type="entry name" value="DEGV"/>
    <property type="match status" value="1"/>
</dbReference>
<dbReference type="GO" id="GO:0015627">
    <property type="term" value="C:type II protein secretion system complex"/>
    <property type="evidence" value="ECO:0007669"/>
    <property type="project" value="TreeGrafter"/>
</dbReference>
<feature type="non-terminal residue" evidence="3">
    <location>
        <position position="1"/>
    </location>
</feature>
<protein>
    <submittedName>
        <fullName evidence="3">ComEA protein</fullName>
    </submittedName>
</protein>
<dbReference type="InterPro" id="IPR051675">
    <property type="entry name" value="Endo/Exo/Phosphatase_dom_1"/>
</dbReference>
<dbReference type="SUPFAM" id="SSF47781">
    <property type="entry name" value="RuvA domain 2-like"/>
    <property type="match status" value="1"/>
</dbReference>
<dbReference type="InterPro" id="IPR003583">
    <property type="entry name" value="Hlx-hairpin-Hlx_DNA-bd_motif"/>
</dbReference>
<organism evidence="3 4">
    <name type="scientific">Actinomyces naeslundii (strain ATCC 12104 / DSM 43013 / CCUG 2238 / JCM 8349 / NCTC 10301 / Howell 279)</name>
    <dbReference type="NCBI Taxonomy" id="1115803"/>
    <lineage>
        <taxon>Bacteria</taxon>
        <taxon>Bacillati</taxon>
        <taxon>Actinomycetota</taxon>
        <taxon>Actinomycetes</taxon>
        <taxon>Actinomycetales</taxon>
        <taxon>Actinomycetaceae</taxon>
        <taxon>Actinomyces</taxon>
    </lineage>
</organism>
<evidence type="ECO:0000259" key="2">
    <source>
        <dbReference type="SMART" id="SM00278"/>
    </source>
</evidence>
<gene>
    <name evidence="3" type="ORF">HMPREF1129_0937</name>
</gene>
<feature type="compositionally biased region" description="Low complexity" evidence="1">
    <location>
        <begin position="248"/>
        <end position="283"/>
    </location>
</feature>
<evidence type="ECO:0000313" key="3">
    <source>
        <dbReference type="EMBL" id="EJN85955.1"/>
    </source>
</evidence>
<reference evidence="3 4" key="1">
    <citation type="submission" date="2012-07" db="EMBL/GenBank/DDBJ databases">
        <authorList>
            <person name="Durkin A.S."/>
            <person name="McCorrison J."/>
            <person name="Torralba M."/>
            <person name="Gillis M."/>
            <person name="Methe B."/>
            <person name="Sutton G."/>
            <person name="Nelson K.E."/>
        </authorList>
    </citation>
    <scope>NUCLEOTIDE SEQUENCE [LARGE SCALE GENOMIC DNA]</scope>
    <source>
        <strain evidence="4">ATCC 12104 / DSM 43013 / CCUG 2238 / JCM 8349 / NCTC 10301 / Howell 279</strain>
    </source>
</reference>
<dbReference type="InterPro" id="IPR043168">
    <property type="entry name" value="DegV_C"/>
</dbReference>
<feature type="domain" description="Helix-hairpin-helix DNA-binding motif class 1" evidence="2">
    <location>
        <begin position="398"/>
        <end position="417"/>
    </location>
</feature>
<dbReference type="EMBL" id="ALJK01000027">
    <property type="protein sequence ID" value="EJN85955.1"/>
    <property type="molecule type" value="Genomic_DNA"/>
</dbReference>
<dbReference type="GO" id="GO:0015628">
    <property type="term" value="P:protein secretion by the type II secretion system"/>
    <property type="evidence" value="ECO:0007669"/>
    <property type="project" value="TreeGrafter"/>
</dbReference>
<dbReference type="Gene3D" id="3.10.560.10">
    <property type="entry name" value="Outer membrane lipoprotein wza domain like"/>
    <property type="match status" value="1"/>
</dbReference>
<dbReference type="Pfam" id="PF12836">
    <property type="entry name" value="HHH_3"/>
    <property type="match status" value="1"/>
</dbReference>
<dbReference type="AlphaFoldDB" id="J2ZTL9"/>
<dbReference type="Pfam" id="PF10531">
    <property type="entry name" value="SLBB"/>
    <property type="match status" value="1"/>
</dbReference>
<name>J2ZTL9_ACTNH</name>
<dbReference type="SUPFAM" id="SSF82549">
    <property type="entry name" value="DAK1/DegV-like"/>
    <property type="match status" value="1"/>
</dbReference>